<evidence type="ECO:0000256" key="3">
    <source>
        <dbReference type="ARBA" id="ARBA00022630"/>
    </source>
</evidence>
<dbReference type="InterPro" id="IPR016164">
    <property type="entry name" value="FAD-linked_Oxase-like_C"/>
</dbReference>
<dbReference type="FunFam" id="3.30.70.2740:FF:000001">
    <property type="entry name" value="D-lactate dehydrogenase mitochondrial"/>
    <property type="match status" value="1"/>
</dbReference>
<dbReference type="PROSITE" id="PS51387">
    <property type="entry name" value="FAD_PCMH"/>
    <property type="match status" value="1"/>
</dbReference>
<dbReference type="Pfam" id="PF02913">
    <property type="entry name" value="FAD-oxidase_C"/>
    <property type="match status" value="1"/>
</dbReference>
<dbReference type="EC" id="1.-.-.-" evidence="7"/>
<dbReference type="Pfam" id="PF01565">
    <property type="entry name" value="FAD_binding_4"/>
    <property type="match status" value="1"/>
</dbReference>
<dbReference type="InterPro" id="IPR016171">
    <property type="entry name" value="Vanillyl_alc_oxidase_C-sub2"/>
</dbReference>
<evidence type="ECO:0000256" key="2">
    <source>
        <dbReference type="ARBA" id="ARBA00008000"/>
    </source>
</evidence>
<dbReference type="InterPro" id="IPR006094">
    <property type="entry name" value="Oxid_FAD_bind_N"/>
</dbReference>
<dbReference type="GO" id="GO:0071949">
    <property type="term" value="F:FAD binding"/>
    <property type="evidence" value="ECO:0007669"/>
    <property type="project" value="InterPro"/>
</dbReference>
<dbReference type="Proteomes" id="UP000237968">
    <property type="component" value="Unassembled WGS sequence"/>
</dbReference>
<feature type="domain" description="FAD-binding PCMH-type" evidence="6">
    <location>
        <begin position="36"/>
        <end position="215"/>
    </location>
</feature>
<dbReference type="SUPFAM" id="SSF55103">
    <property type="entry name" value="FAD-linked oxidases, C-terminal domain"/>
    <property type="match status" value="1"/>
</dbReference>
<keyword evidence="8" id="KW-1185">Reference proteome</keyword>
<evidence type="ECO:0000259" key="6">
    <source>
        <dbReference type="PROSITE" id="PS51387"/>
    </source>
</evidence>
<dbReference type="PANTHER" id="PTHR42934:SF2">
    <property type="entry name" value="GLYCOLATE OXIDASE SUBUNIT GLCD"/>
    <property type="match status" value="1"/>
</dbReference>
<evidence type="ECO:0000256" key="4">
    <source>
        <dbReference type="ARBA" id="ARBA00022827"/>
    </source>
</evidence>
<evidence type="ECO:0000313" key="8">
    <source>
        <dbReference type="Proteomes" id="UP000237968"/>
    </source>
</evidence>
<dbReference type="OrthoDB" id="9811557at2"/>
<dbReference type="AlphaFoldDB" id="A0A2S9XE39"/>
<keyword evidence="4" id="KW-0274">FAD</keyword>
<dbReference type="Gene3D" id="3.30.465.10">
    <property type="match status" value="1"/>
</dbReference>
<dbReference type="PANTHER" id="PTHR42934">
    <property type="entry name" value="GLYCOLATE OXIDASE SUBUNIT GLCD"/>
    <property type="match status" value="1"/>
</dbReference>
<keyword evidence="3" id="KW-0285">Flavoprotein</keyword>
<dbReference type="Gene3D" id="1.10.45.10">
    <property type="entry name" value="Vanillyl-alcohol Oxidase, Chain A, domain 4"/>
    <property type="match status" value="1"/>
</dbReference>
<evidence type="ECO:0000256" key="5">
    <source>
        <dbReference type="ARBA" id="ARBA00023002"/>
    </source>
</evidence>
<comment type="cofactor">
    <cofactor evidence="1">
        <name>FAD</name>
        <dbReference type="ChEBI" id="CHEBI:57692"/>
    </cofactor>
</comment>
<dbReference type="RefSeq" id="WP_106395209.1">
    <property type="nucleotide sequence ID" value="NZ_PVNK01000263.1"/>
</dbReference>
<accession>A0A2S9XE39</accession>
<dbReference type="InterPro" id="IPR016169">
    <property type="entry name" value="FAD-bd_PCMH_sub2"/>
</dbReference>
<sequence length="453" mass="46685">MSSVVEQLEAALPRSEVSTDADVAQTYATDQAGFCRAGRAAAVVRARSVDSVQAVMRIASATGTPVVPRGAGTGLSGGANAVDGCIVLCLEKMDRILELDPSTRLARVEPGVLNGSLDRAARAHGLMYAPDPASRNISTIGGNVATNAGGACCLKYGVTRDHIARLVAVLADGSLIRTGADTVKNVAGLDLTSLLVGSEGTLAVVVEVGARLMPARPACGTMVAQFADLASAGRAIVELAGPRNLSKLEIMDRTTVRAVEAIANMDLDTSAAALLLAQVDTVDAPAIMAATEATCEALGATFVATTLDEREGELFMRARAMALPALEKQGHCLLDDVAVTIPRVPDLLELCAAVAERHQVTVGTFGHAGDGNLHPTLVYDAREPGQEAAALAAFDDIVAGTLKLGGSVTGEHGVGMLKRPHLARMLGERELGLMRGIKGVFDPGGILNPGKAY</sequence>
<dbReference type="InterPro" id="IPR051914">
    <property type="entry name" value="FAD-linked_OxidoTrans_Type4"/>
</dbReference>
<evidence type="ECO:0000256" key="1">
    <source>
        <dbReference type="ARBA" id="ARBA00001974"/>
    </source>
</evidence>
<gene>
    <name evidence="7" type="ORF">ENSA5_60260</name>
</gene>
<comment type="similarity">
    <text evidence="2">Belongs to the FAD-binding oxidoreductase/transferase type 4 family.</text>
</comment>
<dbReference type="GO" id="GO:0016491">
    <property type="term" value="F:oxidoreductase activity"/>
    <property type="evidence" value="ECO:0007669"/>
    <property type="project" value="UniProtKB-KW"/>
</dbReference>
<dbReference type="EMBL" id="PVNK01000263">
    <property type="protein sequence ID" value="PRP90951.1"/>
    <property type="molecule type" value="Genomic_DNA"/>
</dbReference>
<protein>
    <submittedName>
        <fullName evidence="7">Putative FAD-linked oxidoreductase</fullName>
        <ecNumber evidence="7">1.-.-.-</ecNumber>
    </submittedName>
</protein>
<organism evidence="7 8">
    <name type="scientific">Enhygromyxa salina</name>
    <dbReference type="NCBI Taxonomy" id="215803"/>
    <lineage>
        <taxon>Bacteria</taxon>
        <taxon>Pseudomonadati</taxon>
        <taxon>Myxococcota</taxon>
        <taxon>Polyangia</taxon>
        <taxon>Nannocystales</taxon>
        <taxon>Nannocystaceae</taxon>
        <taxon>Enhygromyxa</taxon>
    </lineage>
</organism>
<dbReference type="FunFam" id="1.10.45.10:FF:000001">
    <property type="entry name" value="D-lactate dehydrogenase mitochondrial"/>
    <property type="match status" value="1"/>
</dbReference>
<dbReference type="Gene3D" id="3.30.70.2740">
    <property type="match status" value="1"/>
</dbReference>
<dbReference type="SUPFAM" id="SSF56176">
    <property type="entry name" value="FAD-binding/transporter-associated domain-like"/>
    <property type="match status" value="1"/>
</dbReference>
<reference evidence="7 8" key="1">
    <citation type="submission" date="2018-03" db="EMBL/GenBank/DDBJ databases">
        <title>Draft Genome Sequences of the Obligatory Marine Myxobacteria Enhygromyxa salina SWB005.</title>
        <authorList>
            <person name="Poehlein A."/>
            <person name="Moghaddam J.A."/>
            <person name="Harms H."/>
            <person name="Alanjari M."/>
            <person name="Koenig G.M."/>
            <person name="Daniel R."/>
            <person name="Schaeberle T.F."/>
        </authorList>
    </citation>
    <scope>NUCLEOTIDE SEQUENCE [LARGE SCALE GENOMIC DNA]</scope>
    <source>
        <strain evidence="7 8">SWB005</strain>
    </source>
</reference>
<dbReference type="InterPro" id="IPR004113">
    <property type="entry name" value="FAD-bd_oxidored_4_C"/>
</dbReference>
<evidence type="ECO:0000313" key="7">
    <source>
        <dbReference type="EMBL" id="PRP90951.1"/>
    </source>
</evidence>
<keyword evidence="5 7" id="KW-0560">Oxidoreductase</keyword>
<dbReference type="InterPro" id="IPR016166">
    <property type="entry name" value="FAD-bd_PCMH"/>
</dbReference>
<proteinExistence type="inferred from homology"/>
<name>A0A2S9XE39_9BACT</name>
<comment type="caution">
    <text evidence="7">The sequence shown here is derived from an EMBL/GenBank/DDBJ whole genome shotgun (WGS) entry which is preliminary data.</text>
</comment>
<dbReference type="InterPro" id="IPR036318">
    <property type="entry name" value="FAD-bd_PCMH-like_sf"/>
</dbReference>